<keyword evidence="2" id="KW-1185">Reference proteome</keyword>
<dbReference type="EMBL" id="VORY01000023">
    <property type="protein sequence ID" value="TXD92299.1"/>
    <property type="molecule type" value="Genomic_DNA"/>
</dbReference>
<reference evidence="1 2" key="1">
    <citation type="submission" date="2019-08" db="EMBL/GenBank/DDBJ databases">
        <title>Genome sequence of Gillisia hiemivivida IC154 (type strain).</title>
        <authorList>
            <person name="Bowman J.P."/>
        </authorList>
    </citation>
    <scope>NUCLEOTIDE SEQUENCE [LARGE SCALE GENOMIC DNA]</scope>
    <source>
        <strain evidence="1 2">IC154</strain>
    </source>
</reference>
<evidence type="ECO:0000313" key="1">
    <source>
        <dbReference type="EMBL" id="TXD92299.1"/>
    </source>
</evidence>
<proteinExistence type="predicted"/>
<organism evidence="1 2">
    <name type="scientific">Gillisia hiemivivida</name>
    <dbReference type="NCBI Taxonomy" id="291190"/>
    <lineage>
        <taxon>Bacteria</taxon>
        <taxon>Pseudomonadati</taxon>
        <taxon>Bacteroidota</taxon>
        <taxon>Flavobacteriia</taxon>
        <taxon>Flavobacteriales</taxon>
        <taxon>Flavobacteriaceae</taxon>
        <taxon>Gillisia</taxon>
    </lineage>
</organism>
<protein>
    <submittedName>
        <fullName evidence="1">Ferritin-like domain-containing protein</fullName>
    </submittedName>
</protein>
<gene>
    <name evidence="1" type="ORF">ES724_14365</name>
</gene>
<dbReference type="SUPFAM" id="SSF47240">
    <property type="entry name" value="Ferritin-like"/>
    <property type="match status" value="1"/>
</dbReference>
<sequence length="280" mass="30502">MNIIKFLDDISNKELLETKGSRRDSFSQMKKAGKNMALASIPFALAATSKKTAAATMAMSSAEDQASPIEVLQFALKLEYLERRFYAEGLDSGVIPAEDRDVFGLIYDHERAHVNFLYNFLDSKGEAFIEPEFDFTGAPGGLSLDPFNKTGIGKEIAYAQFLILAQGFEDTGVRAYKGQAGALIDDNVLLEYALQIHSIEARHASQIRRMRGQKGWITGEGEGSPSVLDLVYAGEGNVVQGGLDLAVVLSQYSVASLTEAFDEPLEMTEVNAIANIFVAP</sequence>
<dbReference type="Pfam" id="PF13668">
    <property type="entry name" value="Ferritin_2"/>
    <property type="match status" value="1"/>
</dbReference>
<comment type="caution">
    <text evidence="1">The sequence shown here is derived from an EMBL/GenBank/DDBJ whole genome shotgun (WGS) entry which is preliminary data.</text>
</comment>
<dbReference type="InterPro" id="IPR009078">
    <property type="entry name" value="Ferritin-like_SF"/>
</dbReference>
<dbReference type="AlphaFoldDB" id="A0A5C6ZRH1"/>
<dbReference type="OrthoDB" id="954262at2"/>
<dbReference type="Proteomes" id="UP000321367">
    <property type="component" value="Unassembled WGS sequence"/>
</dbReference>
<accession>A0A5C6ZRH1</accession>
<evidence type="ECO:0000313" key="2">
    <source>
        <dbReference type="Proteomes" id="UP000321367"/>
    </source>
</evidence>
<name>A0A5C6ZRH1_9FLAO</name>
<dbReference type="RefSeq" id="WP_146934108.1">
    <property type="nucleotide sequence ID" value="NZ_CBCSHZ010000026.1"/>
</dbReference>